<dbReference type="SUPFAM" id="SSF46689">
    <property type="entry name" value="Homeodomain-like"/>
    <property type="match status" value="1"/>
</dbReference>
<dbReference type="Proteomes" id="UP000050783">
    <property type="component" value="Unassembled WGS sequence"/>
</dbReference>
<dbReference type="PANTHER" id="PTHR30055">
    <property type="entry name" value="HTH-TYPE TRANSCRIPTIONAL REGULATOR RUTR"/>
    <property type="match status" value="1"/>
</dbReference>
<dbReference type="InterPro" id="IPR001647">
    <property type="entry name" value="HTH_TetR"/>
</dbReference>
<protein>
    <submittedName>
        <fullName evidence="4">Transcriptional regulator BetI</fullName>
    </submittedName>
</protein>
<dbReference type="InterPro" id="IPR009057">
    <property type="entry name" value="Homeodomain-like_sf"/>
</dbReference>
<accession>A0A0N7LQ27</accession>
<evidence type="ECO:0000313" key="4">
    <source>
        <dbReference type="EMBL" id="CUH46852.1"/>
    </source>
</evidence>
<dbReference type="STRING" id="81569.RUM4293_00908"/>
<dbReference type="EMBL" id="CYPU01000018">
    <property type="protein sequence ID" value="CUH46852.1"/>
    <property type="molecule type" value="Genomic_DNA"/>
</dbReference>
<dbReference type="GO" id="GO:0003700">
    <property type="term" value="F:DNA-binding transcription factor activity"/>
    <property type="evidence" value="ECO:0007669"/>
    <property type="project" value="TreeGrafter"/>
</dbReference>
<evidence type="ECO:0000256" key="2">
    <source>
        <dbReference type="PROSITE-ProRule" id="PRU00335"/>
    </source>
</evidence>
<dbReference type="Pfam" id="PF00440">
    <property type="entry name" value="TetR_N"/>
    <property type="match status" value="1"/>
</dbReference>
<reference evidence="4 5" key="1">
    <citation type="submission" date="2015-09" db="EMBL/GenBank/DDBJ databases">
        <authorList>
            <consortium name="Swine Surveillance"/>
        </authorList>
    </citation>
    <scope>NUCLEOTIDE SEQUENCE [LARGE SCALE GENOMIC DNA]</scope>
    <source>
        <strain evidence="4 5">CECT 4292</strain>
    </source>
</reference>
<evidence type="ECO:0000259" key="3">
    <source>
        <dbReference type="PROSITE" id="PS50977"/>
    </source>
</evidence>
<proteinExistence type="predicted"/>
<dbReference type="InterPro" id="IPR050109">
    <property type="entry name" value="HTH-type_TetR-like_transc_reg"/>
</dbReference>
<evidence type="ECO:0000313" key="5">
    <source>
        <dbReference type="Proteomes" id="UP000050783"/>
    </source>
</evidence>
<dbReference type="PROSITE" id="PS50977">
    <property type="entry name" value="HTH_TETR_2"/>
    <property type="match status" value="1"/>
</dbReference>
<dbReference type="PANTHER" id="PTHR30055:SF226">
    <property type="entry name" value="HTH-TYPE TRANSCRIPTIONAL REGULATOR PKSA"/>
    <property type="match status" value="1"/>
</dbReference>
<dbReference type="AlphaFoldDB" id="A0A0N7LQ27"/>
<organism evidence="4 5">
    <name type="scientific">Ruegeria atlantica</name>
    <dbReference type="NCBI Taxonomy" id="81569"/>
    <lineage>
        <taxon>Bacteria</taxon>
        <taxon>Pseudomonadati</taxon>
        <taxon>Pseudomonadota</taxon>
        <taxon>Alphaproteobacteria</taxon>
        <taxon>Rhodobacterales</taxon>
        <taxon>Roseobacteraceae</taxon>
        <taxon>Ruegeria</taxon>
    </lineage>
</organism>
<feature type="DNA-binding region" description="H-T-H motif" evidence="2">
    <location>
        <begin position="22"/>
        <end position="41"/>
    </location>
</feature>
<dbReference type="GO" id="GO:0000976">
    <property type="term" value="F:transcription cis-regulatory region binding"/>
    <property type="evidence" value="ECO:0007669"/>
    <property type="project" value="TreeGrafter"/>
</dbReference>
<feature type="domain" description="HTH tetR-type" evidence="3">
    <location>
        <begin position="1"/>
        <end position="59"/>
    </location>
</feature>
<gene>
    <name evidence="4" type="ORF">RUA4292_01018</name>
</gene>
<dbReference type="PRINTS" id="PR00455">
    <property type="entry name" value="HTHTETR"/>
</dbReference>
<name>A0A0N7LQ27_9RHOB</name>
<sequence>MQVKICNATVTCLDQLGYAETTFAEVQAKAGISRGAITHHFPTKQALVAATAMRLLGNAQNPLWPHDRAPQPVYDLIMSAWANIVNSAGGRAIVEILVACRTDPALFGMLEQSLRDWDKSNLSLISARYVSATGNRDDTELLWSIARNFLRGLLLHEKFVSSPEYLMQMMDRFARMMESQLQVLPKNDVEEVE</sequence>
<evidence type="ECO:0000256" key="1">
    <source>
        <dbReference type="ARBA" id="ARBA00023125"/>
    </source>
</evidence>
<dbReference type="Gene3D" id="1.10.357.10">
    <property type="entry name" value="Tetracycline Repressor, domain 2"/>
    <property type="match status" value="1"/>
</dbReference>
<keyword evidence="1 2" id="KW-0238">DNA-binding</keyword>